<reference evidence="2 3" key="1">
    <citation type="journal article" date="2013" name="PLoS Genet.">
        <title>Genomic mechanisms accounting for the adaptation to parasitism in nematode-trapping fungi.</title>
        <authorList>
            <person name="Meerupati T."/>
            <person name="Andersson K.M."/>
            <person name="Friman E."/>
            <person name="Kumar D."/>
            <person name="Tunlid A."/>
            <person name="Ahren D."/>
        </authorList>
    </citation>
    <scope>NUCLEOTIDE SEQUENCE [LARGE SCALE GENOMIC DNA]</scope>
    <source>
        <strain evidence="2 3">CBS 200.50</strain>
    </source>
</reference>
<proteinExistence type="predicted"/>
<keyword evidence="3" id="KW-1185">Reference proteome</keyword>
<evidence type="ECO:0000256" key="1">
    <source>
        <dbReference type="SAM" id="SignalP"/>
    </source>
</evidence>
<protein>
    <recommendedName>
        <fullName evidence="4">Ubiquitin 3 binding protein But2 C-terminal domain-containing protein</fullName>
    </recommendedName>
</protein>
<feature type="signal peptide" evidence="1">
    <location>
        <begin position="1"/>
        <end position="24"/>
    </location>
</feature>
<evidence type="ECO:0000313" key="3">
    <source>
        <dbReference type="Proteomes" id="UP000015100"/>
    </source>
</evidence>
<dbReference type="EMBL" id="AQGS01000057">
    <property type="protein sequence ID" value="EPS44181.1"/>
    <property type="molecule type" value="Genomic_DNA"/>
</dbReference>
<dbReference type="AlphaFoldDB" id="S8AT83"/>
<dbReference type="Proteomes" id="UP000015100">
    <property type="component" value="Unassembled WGS sequence"/>
</dbReference>
<evidence type="ECO:0008006" key="4">
    <source>
        <dbReference type="Google" id="ProtNLM"/>
    </source>
</evidence>
<sequence>MRFPIDVLLLVGAAAAAATANCNADNCLRAIRATAFPTRPGTADCSSYFRATVTPATVTITEITTLSISFTETLLTKTVIRPSEDSNTLTLEKRQATVIPSSIPAYASPCSGAVRYESACSCIGVTRTTITVATPSTTITQTSTTSVTTTTEAYIATATARSFLMQVQDHYPGAYAKGGFGAGVATPEFTFTKSEATKFFIDPVDSTLWADGFAQCQTYNNGADTSFIYLDLPSAYDPLTCAISDVDNVISCTSGLFTQFGTYGFNFSLFMGYETTNWANWGGEGPVTVKAIPLD</sequence>
<accession>S8AT83</accession>
<reference evidence="3" key="2">
    <citation type="submission" date="2013-04" db="EMBL/GenBank/DDBJ databases">
        <title>Genomic mechanisms accounting for the adaptation to parasitism in nematode-trapping fungi.</title>
        <authorList>
            <person name="Ahren D.G."/>
        </authorList>
    </citation>
    <scope>NUCLEOTIDE SEQUENCE [LARGE SCALE GENOMIC DNA]</scope>
    <source>
        <strain evidence="3">CBS 200.50</strain>
    </source>
</reference>
<evidence type="ECO:0000313" key="2">
    <source>
        <dbReference type="EMBL" id="EPS44181.1"/>
    </source>
</evidence>
<dbReference type="OMA" id="SYCRINF"/>
<feature type="chain" id="PRO_5004547980" description="Ubiquitin 3 binding protein But2 C-terminal domain-containing protein" evidence="1">
    <location>
        <begin position="25"/>
        <end position="295"/>
    </location>
</feature>
<comment type="caution">
    <text evidence="2">The sequence shown here is derived from an EMBL/GenBank/DDBJ whole genome shotgun (WGS) entry which is preliminary data.</text>
</comment>
<dbReference type="HOGENOM" id="CLU_943395_0_0_1"/>
<keyword evidence="1" id="KW-0732">Signal</keyword>
<name>S8AT83_DACHA</name>
<dbReference type="eggNOG" id="ENOG502SV45">
    <property type="taxonomic scope" value="Eukaryota"/>
</dbReference>
<gene>
    <name evidence="2" type="ORF">H072_1808</name>
</gene>
<organism evidence="2 3">
    <name type="scientific">Dactylellina haptotyla (strain CBS 200.50)</name>
    <name type="common">Nematode-trapping fungus</name>
    <name type="synonym">Monacrosporium haptotylum</name>
    <dbReference type="NCBI Taxonomy" id="1284197"/>
    <lineage>
        <taxon>Eukaryota</taxon>
        <taxon>Fungi</taxon>
        <taxon>Dikarya</taxon>
        <taxon>Ascomycota</taxon>
        <taxon>Pezizomycotina</taxon>
        <taxon>Orbiliomycetes</taxon>
        <taxon>Orbiliales</taxon>
        <taxon>Orbiliaceae</taxon>
        <taxon>Dactylellina</taxon>
    </lineage>
</organism>
<dbReference type="OrthoDB" id="5596743at2759"/>